<dbReference type="InterPro" id="IPR003593">
    <property type="entry name" value="AAA+_ATPase"/>
</dbReference>
<reference evidence="6 7" key="1">
    <citation type="submission" date="2016-08" db="EMBL/GenBank/DDBJ databases">
        <title>Genome of Bacillus solimangrovi GH2-4.</title>
        <authorList>
            <person name="Lim S."/>
            <person name="Kim B.-C."/>
        </authorList>
    </citation>
    <scope>NUCLEOTIDE SEQUENCE [LARGE SCALE GENOMIC DNA]</scope>
    <source>
        <strain evidence="6 7">GH2-4</strain>
    </source>
</reference>
<protein>
    <submittedName>
        <fullName evidence="6">Multidrug ABC transporter ATP-binding protein</fullName>
    </submittedName>
</protein>
<dbReference type="SMART" id="SM00382">
    <property type="entry name" value="AAA"/>
    <property type="match status" value="1"/>
</dbReference>
<evidence type="ECO:0000313" key="7">
    <source>
        <dbReference type="Proteomes" id="UP000095209"/>
    </source>
</evidence>
<dbReference type="Proteomes" id="UP000095209">
    <property type="component" value="Unassembled WGS sequence"/>
</dbReference>
<dbReference type="SUPFAM" id="SSF52540">
    <property type="entry name" value="P-loop containing nucleoside triphosphate hydrolases"/>
    <property type="match status" value="1"/>
</dbReference>
<dbReference type="PANTHER" id="PTHR42798:SF7">
    <property type="entry name" value="ALPHA-D-RIBOSE 1-METHYLPHOSPHONATE 5-TRIPHOSPHATE SYNTHASE SUBUNIT PHNL"/>
    <property type="match status" value="1"/>
</dbReference>
<proteinExistence type="inferred from homology"/>
<dbReference type="InterPro" id="IPR003439">
    <property type="entry name" value="ABC_transporter-like_ATP-bd"/>
</dbReference>
<dbReference type="GO" id="GO:0022857">
    <property type="term" value="F:transmembrane transporter activity"/>
    <property type="evidence" value="ECO:0007669"/>
    <property type="project" value="UniProtKB-ARBA"/>
</dbReference>
<keyword evidence="7" id="KW-1185">Reference proteome</keyword>
<dbReference type="GO" id="GO:0005524">
    <property type="term" value="F:ATP binding"/>
    <property type="evidence" value="ECO:0007669"/>
    <property type="project" value="UniProtKB-KW"/>
</dbReference>
<dbReference type="OrthoDB" id="9791546at2"/>
<dbReference type="STRING" id="1305675.BFG57_07810"/>
<evidence type="ECO:0000259" key="5">
    <source>
        <dbReference type="PROSITE" id="PS50893"/>
    </source>
</evidence>
<evidence type="ECO:0000256" key="2">
    <source>
        <dbReference type="ARBA" id="ARBA00022448"/>
    </source>
</evidence>
<dbReference type="PANTHER" id="PTHR42798">
    <property type="entry name" value="LIPOPROTEIN-RELEASING SYSTEM ATP-BINDING PROTEIN LOLD"/>
    <property type="match status" value="1"/>
</dbReference>
<organism evidence="6 7">
    <name type="scientific">Bacillus solimangrovi</name>
    <dbReference type="NCBI Taxonomy" id="1305675"/>
    <lineage>
        <taxon>Bacteria</taxon>
        <taxon>Bacillati</taxon>
        <taxon>Bacillota</taxon>
        <taxon>Bacilli</taxon>
        <taxon>Bacillales</taxon>
        <taxon>Bacillaceae</taxon>
        <taxon>Bacillus</taxon>
    </lineage>
</organism>
<keyword evidence="4 6" id="KW-0067">ATP-binding</keyword>
<dbReference type="AlphaFoldDB" id="A0A1E5LJT9"/>
<feature type="domain" description="ABC transporter" evidence="5">
    <location>
        <begin position="5"/>
        <end position="244"/>
    </location>
</feature>
<dbReference type="GO" id="GO:0016887">
    <property type="term" value="F:ATP hydrolysis activity"/>
    <property type="evidence" value="ECO:0007669"/>
    <property type="project" value="InterPro"/>
</dbReference>
<evidence type="ECO:0000313" key="6">
    <source>
        <dbReference type="EMBL" id="OEH94363.1"/>
    </source>
</evidence>
<dbReference type="FunFam" id="3.40.50.300:FF:000032">
    <property type="entry name" value="Export ABC transporter ATP-binding protein"/>
    <property type="match status" value="1"/>
</dbReference>
<comment type="caution">
    <text evidence="6">The sequence shown here is derived from an EMBL/GenBank/DDBJ whole genome shotgun (WGS) entry which is preliminary data.</text>
</comment>
<dbReference type="Pfam" id="PF00005">
    <property type="entry name" value="ABC_tran"/>
    <property type="match status" value="1"/>
</dbReference>
<dbReference type="EMBL" id="MJEH01000002">
    <property type="protein sequence ID" value="OEH94363.1"/>
    <property type="molecule type" value="Genomic_DNA"/>
</dbReference>
<dbReference type="InterPro" id="IPR027417">
    <property type="entry name" value="P-loop_NTPase"/>
</dbReference>
<dbReference type="GO" id="GO:0098796">
    <property type="term" value="C:membrane protein complex"/>
    <property type="evidence" value="ECO:0007669"/>
    <property type="project" value="UniProtKB-ARBA"/>
</dbReference>
<evidence type="ECO:0000256" key="3">
    <source>
        <dbReference type="ARBA" id="ARBA00022741"/>
    </source>
</evidence>
<keyword evidence="2" id="KW-0813">Transport</keyword>
<comment type="similarity">
    <text evidence="1">Belongs to the ABC transporter superfamily.</text>
</comment>
<dbReference type="InterPro" id="IPR017911">
    <property type="entry name" value="MacB-like_ATP-bd"/>
</dbReference>
<dbReference type="Gene3D" id="3.40.50.300">
    <property type="entry name" value="P-loop containing nucleotide triphosphate hydrolases"/>
    <property type="match status" value="1"/>
</dbReference>
<dbReference type="RefSeq" id="WP_069715510.1">
    <property type="nucleotide sequence ID" value="NZ_MJEH01000002.1"/>
</dbReference>
<dbReference type="PROSITE" id="PS50893">
    <property type="entry name" value="ABC_TRANSPORTER_2"/>
    <property type="match status" value="1"/>
</dbReference>
<name>A0A1E5LJT9_9BACI</name>
<sequence>MKEVLRVDNIQKYYGKKENIVKAIDGISLQIIENQFVGVMGPSGCGKTTLLNVISSIDTVTRGEIYIKDKLITSIKRKNLAEFRREYLGFIFQDFKLLDSLTIGENIAIALTIKGTDETKIEELVYDIARKFNIQDILDKYPVQVSGGQKQRTACARAIVSQPSLILADEPTGALDSEAAKTLLTTLDNMNKKLNATILMVTHDPIASSYCDRFIFMKDGKIHDEIIKGDNNNEVFLQQILKIMADIR</sequence>
<evidence type="ECO:0000256" key="4">
    <source>
        <dbReference type="ARBA" id="ARBA00022840"/>
    </source>
</evidence>
<dbReference type="CDD" id="cd03255">
    <property type="entry name" value="ABC_MJ0796_LolCDE_FtsE"/>
    <property type="match status" value="1"/>
</dbReference>
<accession>A0A1E5LJT9</accession>
<keyword evidence="3" id="KW-0547">Nucleotide-binding</keyword>
<gene>
    <name evidence="6" type="ORF">BFG57_07810</name>
</gene>
<evidence type="ECO:0000256" key="1">
    <source>
        <dbReference type="ARBA" id="ARBA00005417"/>
    </source>
</evidence>